<dbReference type="InterPro" id="IPR020904">
    <property type="entry name" value="Sc_DH/Rdtase_CS"/>
</dbReference>
<name>A0ABQ6H7R8_9GAMM</name>
<evidence type="ECO:0000313" key="5">
    <source>
        <dbReference type="Proteomes" id="UP001157133"/>
    </source>
</evidence>
<dbReference type="Pfam" id="PF00106">
    <property type="entry name" value="adh_short"/>
    <property type="match status" value="1"/>
</dbReference>
<dbReference type="SUPFAM" id="SSF51735">
    <property type="entry name" value="NAD(P)-binding Rossmann-fold domains"/>
    <property type="match status" value="1"/>
</dbReference>
<dbReference type="Gene3D" id="3.40.50.720">
    <property type="entry name" value="NAD(P)-binding Rossmann-like Domain"/>
    <property type="match status" value="1"/>
</dbReference>
<dbReference type="Proteomes" id="UP001157133">
    <property type="component" value="Unassembled WGS sequence"/>
</dbReference>
<dbReference type="PANTHER" id="PTHR24320">
    <property type="entry name" value="RETINOL DEHYDROGENASE"/>
    <property type="match status" value="1"/>
</dbReference>
<protein>
    <submittedName>
        <fullName evidence="4">Oxidoreductase</fullName>
    </submittedName>
</protein>
<dbReference type="PRINTS" id="PR00080">
    <property type="entry name" value="SDRFAMILY"/>
</dbReference>
<dbReference type="PROSITE" id="PS00061">
    <property type="entry name" value="ADH_SHORT"/>
    <property type="match status" value="1"/>
</dbReference>
<comment type="similarity">
    <text evidence="1 3">Belongs to the short-chain dehydrogenases/reductases (SDR) family.</text>
</comment>
<gene>
    <name evidence="4" type="ORF">theurythT_31300</name>
</gene>
<comment type="caution">
    <text evidence="4">The sequence shown here is derived from an EMBL/GenBank/DDBJ whole genome shotgun (WGS) entry which is preliminary data.</text>
</comment>
<organism evidence="4 5">
    <name type="scientific">Thalassotalea eurytherma</name>
    <dbReference type="NCBI Taxonomy" id="1144278"/>
    <lineage>
        <taxon>Bacteria</taxon>
        <taxon>Pseudomonadati</taxon>
        <taxon>Pseudomonadota</taxon>
        <taxon>Gammaproteobacteria</taxon>
        <taxon>Alteromonadales</taxon>
        <taxon>Colwelliaceae</taxon>
        <taxon>Thalassotalea</taxon>
    </lineage>
</organism>
<proteinExistence type="inferred from homology"/>
<reference evidence="4 5" key="1">
    <citation type="submission" date="2023-03" db="EMBL/GenBank/DDBJ databases">
        <title>Draft genome sequence of Thalassotalea eurytherma JCM 18482T.</title>
        <authorList>
            <person name="Sawabe T."/>
        </authorList>
    </citation>
    <scope>NUCLEOTIDE SEQUENCE [LARGE SCALE GENOMIC DNA]</scope>
    <source>
        <strain evidence="4 5">JCM 18482</strain>
    </source>
</reference>
<sequence length="280" mass="30177">MLGVFALSGQGIIVTKAILLTGATDGIGLETAKMLVQTDCCLLIHGRNPKKLADAKAQLSNISQNTIETYQADLSSFNDTVAFANEVKSKHSKLDVIINNAGVFKTSNEITADGLDVRFVVNTLTPYLLTQLLLPLCEKNSRIVNLSSATQAPVNLQAMQGNGRLAANAAYAQSKLAITMWSMNMAQQLENDQISVVAVNPGSLLASKMVKEGYGIEGEDITIGADILTRAALSEEFSQASGQYYDNDGKRFSSPHRDALDSNKVKEVCQVIDDMVKNFL</sequence>
<evidence type="ECO:0000256" key="2">
    <source>
        <dbReference type="ARBA" id="ARBA00023002"/>
    </source>
</evidence>
<keyword evidence="5" id="KW-1185">Reference proteome</keyword>
<keyword evidence="2" id="KW-0560">Oxidoreductase</keyword>
<evidence type="ECO:0000256" key="1">
    <source>
        <dbReference type="ARBA" id="ARBA00006484"/>
    </source>
</evidence>
<dbReference type="InterPro" id="IPR036291">
    <property type="entry name" value="NAD(P)-bd_dom_sf"/>
</dbReference>
<dbReference type="PANTHER" id="PTHR24320:SF148">
    <property type="entry name" value="NAD(P)-BINDING ROSSMANN-FOLD SUPERFAMILY PROTEIN"/>
    <property type="match status" value="1"/>
</dbReference>
<dbReference type="EMBL" id="BSSU01000020">
    <property type="protein sequence ID" value="GLX83677.1"/>
    <property type="molecule type" value="Genomic_DNA"/>
</dbReference>
<dbReference type="InterPro" id="IPR002347">
    <property type="entry name" value="SDR_fam"/>
</dbReference>
<accession>A0ABQ6H7R8</accession>
<dbReference type="PRINTS" id="PR00081">
    <property type="entry name" value="GDHRDH"/>
</dbReference>
<evidence type="ECO:0000256" key="3">
    <source>
        <dbReference type="RuleBase" id="RU000363"/>
    </source>
</evidence>
<evidence type="ECO:0000313" key="4">
    <source>
        <dbReference type="EMBL" id="GLX83677.1"/>
    </source>
</evidence>